<organism evidence="1 2">
    <name type="scientific">Candidatus Fischerbacteria bacterium RBG_13_37_8</name>
    <dbReference type="NCBI Taxonomy" id="1817863"/>
    <lineage>
        <taxon>Bacteria</taxon>
        <taxon>Candidatus Fischeribacteriota</taxon>
    </lineage>
</organism>
<dbReference type="InterPro" id="IPR050484">
    <property type="entry name" value="Transf_Hexapept/Carb_Anhydrase"/>
</dbReference>
<name>A0A1F5VXS7_9BACT</name>
<dbReference type="EMBL" id="MFGW01000010">
    <property type="protein sequence ID" value="OGF68208.1"/>
    <property type="molecule type" value="Genomic_DNA"/>
</dbReference>
<accession>A0A1F5VXS7</accession>
<sequence length="169" mass="18571">MIVVFGSKIPRIDPGVYIEQSAYVIGDVTIKQHSSVWFNAVIRGDIHYIKIGAYTNIQDCVVIHVTQKLYPTEIGDYVTVGHSAIIHGSKIDNNCLIGIGAIILDGAVIPEYCIVAAGSLVPPRAHYPSHSLIMGTPAKVLRKLSEKDKEMITAGAKDYAEVKEYYRDK</sequence>
<reference evidence="1 2" key="1">
    <citation type="journal article" date="2016" name="Nat. Commun.">
        <title>Thousands of microbial genomes shed light on interconnected biogeochemical processes in an aquifer system.</title>
        <authorList>
            <person name="Anantharaman K."/>
            <person name="Brown C.T."/>
            <person name="Hug L.A."/>
            <person name="Sharon I."/>
            <person name="Castelle C.J."/>
            <person name="Probst A.J."/>
            <person name="Thomas B.C."/>
            <person name="Singh A."/>
            <person name="Wilkins M.J."/>
            <person name="Karaoz U."/>
            <person name="Brodie E.L."/>
            <person name="Williams K.H."/>
            <person name="Hubbard S.S."/>
            <person name="Banfield J.F."/>
        </authorList>
    </citation>
    <scope>NUCLEOTIDE SEQUENCE [LARGE SCALE GENOMIC DNA]</scope>
</reference>
<evidence type="ECO:0000313" key="1">
    <source>
        <dbReference type="EMBL" id="OGF68208.1"/>
    </source>
</evidence>
<dbReference type="InterPro" id="IPR047324">
    <property type="entry name" value="LbH_gamma_CA-like"/>
</dbReference>
<comment type="caution">
    <text evidence="1">The sequence shown here is derived from an EMBL/GenBank/DDBJ whole genome shotgun (WGS) entry which is preliminary data.</text>
</comment>
<dbReference type="InterPro" id="IPR011004">
    <property type="entry name" value="Trimer_LpxA-like_sf"/>
</dbReference>
<dbReference type="Proteomes" id="UP000178943">
    <property type="component" value="Unassembled WGS sequence"/>
</dbReference>
<dbReference type="CDD" id="cd04645">
    <property type="entry name" value="LbH_gamma_CA_like"/>
    <property type="match status" value="1"/>
</dbReference>
<proteinExistence type="predicted"/>
<dbReference type="SUPFAM" id="SSF51161">
    <property type="entry name" value="Trimeric LpxA-like enzymes"/>
    <property type="match status" value="1"/>
</dbReference>
<dbReference type="Gene3D" id="2.160.10.10">
    <property type="entry name" value="Hexapeptide repeat proteins"/>
    <property type="match status" value="1"/>
</dbReference>
<dbReference type="STRING" id="1817863.A2Y62_05490"/>
<gene>
    <name evidence="1" type="ORF">A2Y62_05490</name>
</gene>
<dbReference type="AlphaFoldDB" id="A0A1F5VXS7"/>
<dbReference type="PANTHER" id="PTHR13061">
    <property type="entry name" value="DYNACTIN SUBUNIT P25"/>
    <property type="match status" value="1"/>
</dbReference>
<protein>
    <submittedName>
        <fullName evidence="1">Gamma carbonic anhydrase family protein</fullName>
    </submittedName>
</protein>
<dbReference type="PANTHER" id="PTHR13061:SF29">
    <property type="entry name" value="GAMMA CARBONIC ANHYDRASE-LIKE 1, MITOCHONDRIAL-RELATED"/>
    <property type="match status" value="1"/>
</dbReference>
<evidence type="ECO:0000313" key="2">
    <source>
        <dbReference type="Proteomes" id="UP000178943"/>
    </source>
</evidence>